<dbReference type="AlphaFoldDB" id="A0A8K0STF6"/>
<organism evidence="3 4">
    <name type="scientific">Stachybotrys elegans</name>
    <dbReference type="NCBI Taxonomy" id="80388"/>
    <lineage>
        <taxon>Eukaryota</taxon>
        <taxon>Fungi</taxon>
        <taxon>Dikarya</taxon>
        <taxon>Ascomycota</taxon>
        <taxon>Pezizomycotina</taxon>
        <taxon>Sordariomycetes</taxon>
        <taxon>Hypocreomycetidae</taxon>
        <taxon>Hypocreales</taxon>
        <taxon>Stachybotryaceae</taxon>
        <taxon>Stachybotrys</taxon>
    </lineage>
</organism>
<feature type="signal peptide" evidence="2">
    <location>
        <begin position="1"/>
        <end position="16"/>
    </location>
</feature>
<feature type="region of interest" description="Disordered" evidence="1">
    <location>
        <begin position="25"/>
        <end position="52"/>
    </location>
</feature>
<proteinExistence type="predicted"/>
<feature type="compositionally biased region" description="Polar residues" evidence="1">
    <location>
        <begin position="85"/>
        <end position="94"/>
    </location>
</feature>
<feature type="compositionally biased region" description="Basic and acidic residues" evidence="1">
    <location>
        <begin position="27"/>
        <end position="38"/>
    </location>
</feature>
<evidence type="ECO:0000256" key="2">
    <source>
        <dbReference type="SAM" id="SignalP"/>
    </source>
</evidence>
<dbReference type="Proteomes" id="UP000813444">
    <property type="component" value="Unassembled WGS sequence"/>
</dbReference>
<protein>
    <recommendedName>
        <fullName evidence="5">Secreted protein</fullName>
    </recommendedName>
</protein>
<name>A0A8K0STF6_9HYPO</name>
<gene>
    <name evidence="3" type="ORF">B0I35DRAFT_162844</name>
</gene>
<sequence>MMMMMMLMLMLIMVHGGAVLQQSGQARDAREIHRDHQGGESSGVGSCKGASLQGTSRACRARRARDFLGALPTFRARFHGFHGTESTVTSTAPCTETVRKQKKRKNHNNNNTSFT</sequence>
<keyword evidence="4" id="KW-1185">Reference proteome</keyword>
<evidence type="ECO:0008006" key="5">
    <source>
        <dbReference type="Google" id="ProtNLM"/>
    </source>
</evidence>
<reference evidence="3" key="1">
    <citation type="journal article" date="2021" name="Nat. Commun.">
        <title>Genetic determinants of endophytism in the Arabidopsis root mycobiome.</title>
        <authorList>
            <person name="Mesny F."/>
            <person name="Miyauchi S."/>
            <person name="Thiergart T."/>
            <person name="Pickel B."/>
            <person name="Atanasova L."/>
            <person name="Karlsson M."/>
            <person name="Huettel B."/>
            <person name="Barry K.W."/>
            <person name="Haridas S."/>
            <person name="Chen C."/>
            <person name="Bauer D."/>
            <person name="Andreopoulos W."/>
            <person name="Pangilinan J."/>
            <person name="LaButti K."/>
            <person name="Riley R."/>
            <person name="Lipzen A."/>
            <person name="Clum A."/>
            <person name="Drula E."/>
            <person name="Henrissat B."/>
            <person name="Kohler A."/>
            <person name="Grigoriev I.V."/>
            <person name="Martin F.M."/>
            <person name="Hacquard S."/>
        </authorList>
    </citation>
    <scope>NUCLEOTIDE SEQUENCE</scope>
    <source>
        <strain evidence="3">MPI-CAGE-CH-0235</strain>
    </source>
</reference>
<feature type="chain" id="PRO_5035471761" description="Secreted protein" evidence="2">
    <location>
        <begin position="17"/>
        <end position="115"/>
    </location>
</feature>
<dbReference type="EMBL" id="JAGPNK010000003">
    <property type="protein sequence ID" value="KAH7324489.1"/>
    <property type="molecule type" value="Genomic_DNA"/>
</dbReference>
<keyword evidence="2" id="KW-0732">Signal</keyword>
<accession>A0A8K0STF6</accession>
<evidence type="ECO:0000313" key="3">
    <source>
        <dbReference type="EMBL" id="KAH7324489.1"/>
    </source>
</evidence>
<comment type="caution">
    <text evidence="3">The sequence shown here is derived from an EMBL/GenBank/DDBJ whole genome shotgun (WGS) entry which is preliminary data.</text>
</comment>
<evidence type="ECO:0000256" key="1">
    <source>
        <dbReference type="SAM" id="MobiDB-lite"/>
    </source>
</evidence>
<evidence type="ECO:0000313" key="4">
    <source>
        <dbReference type="Proteomes" id="UP000813444"/>
    </source>
</evidence>
<feature type="region of interest" description="Disordered" evidence="1">
    <location>
        <begin position="85"/>
        <end position="115"/>
    </location>
</feature>